<dbReference type="SUPFAM" id="SSF52540">
    <property type="entry name" value="P-loop containing nucleoside triphosphate hydrolases"/>
    <property type="match status" value="1"/>
</dbReference>
<feature type="transmembrane region" description="Helical" evidence="8">
    <location>
        <begin position="57"/>
        <end position="76"/>
    </location>
</feature>
<evidence type="ECO:0000313" key="12">
    <source>
        <dbReference type="Proteomes" id="UP001589767"/>
    </source>
</evidence>
<dbReference type="PROSITE" id="PS50929">
    <property type="entry name" value="ABC_TM1F"/>
    <property type="match status" value="1"/>
</dbReference>
<reference evidence="11 12" key="1">
    <citation type="submission" date="2024-09" db="EMBL/GenBank/DDBJ databases">
        <authorList>
            <person name="Sun Q."/>
            <person name="Mori K."/>
        </authorList>
    </citation>
    <scope>NUCLEOTIDE SEQUENCE [LARGE SCALE GENOMIC DNA]</scope>
    <source>
        <strain evidence="11 12">CCM 7539</strain>
    </source>
</reference>
<evidence type="ECO:0000259" key="9">
    <source>
        <dbReference type="PROSITE" id="PS50893"/>
    </source>
</evidence>
<dbReference type="InterPro" id="IPR003439">
    <property type="entry name" value="ABC_transporter-like_ATP-bd"/>
</dbReference>
<keyword evidence="3 8" id="KW-0812">Transmembrane</keyword>
<evidence type="ECO:0000256" key="4">
    <source>
        <dbReference type="ARBA" id="ARBA00022741"/>
    </source>
</evidence>
<dbReference type="RefSeq" id="WP_382369535.1">
    <property type="nucleotide sequence ID" value="NZ_JBHLWB010000003.1"/>
</dbReference>
<keyword evidence="5 11" id="KW-0067">ATP-binding</keyword>
<name>A0ABV6H0H0_9PAST</name>
<evidence type="ECO:0000256" key="7">
    <source>
        <dbReference type="ARBA" id="ARBA00023136"/>
    </source>
</evidence>
<feature type="transmembrane region" description="Helical" evidence="8">
    <location>
        <begin position="12"/>
        <end position="32"/>
    </location>
</feature>
<evidence type="ECO:0000256" key="5">
    <source>
        <dbReference type="ARBA" id="ARBA00022840"/>
    </source>
</evidence>
<dbReference type="Pfam" id="PF06472">
    <property type="entry name" value="ABC_membrane_2"/>
    <property type="match status" value="1"/>
</dbReference>
<evidence type="ECO:0000256" key="3">
    <source>
        <dbReference type="ARBA" id="ARBA00022692"/>
    </source>
</evidence>
<dbReference type="InterPro" id="IPR050835">
    <property type="entry name" value="ABC_transporter_sub-D"/>
</dbReference>
<feature type="transmembrane region" description="Helical" evidence="8">
    <location>
        <begin position="214"/>
        <end position="237"/>
    </location>
</feature>
<keyword evidence="2" id="KW-0813">Transport</keyword>
<dbReference type="InterPro" id="IPR011527">
    <property type="entry name" value="ABC1_TM_dom"/>
</dbReference>
<dbReference type="SUPFAM" id="SSF90123">
    <property type="entry name" value="ABC transporter transmembrane region"/>
    <property type="match status" value="1"/>
</dbReference>
<proteinExistence type="predicted"/>
<organism evidence="11 12">
    <name type="scientific">Gallibacterium trehalosifermentans</name>
    <dbReference type="NCBI Taxonomy" id="516935"/>
    <lineage>
        <taxon>Bacteria</taxon>
        <taxon>Pseudomonadati</taxon>
        <taxon>Pseudomonadota</taxon>
        <taxon>Gammaproteobacteria</taxon>
        <taxon>Pasteurellales</taxon>
        <taxon>Pasteurellaceae</taxon>
        <taxon>Gallibacterium</taxon>
    </lineage>
</organism>
<dbReference type="Pfam" id="PF00005">
    <property type="entry name" value="ABC_tran"/>
    <property type="match status" value="1"/>
</dbReference>
<sequence length="581" mass="67243">MNWQHELNTSFFWLATSLFWVSLGLLLTAKLLRYTHFGKQFWLIASPCIQQSNRYKIALLILLLITFVLLEVRISVLNTFFYNGLYTSLQNRNADTFWFFAGINALLVGINIIRSIINNLIRQVFEIRWLEKLNNIMLCRWLANKNYYRLKYEQDLPDNIDQRIEQDAREFITTTVNMVRGVINAIISIIEFTLILWGLSGLLSLFGFDIPKGVVFFIYIFIITATALSVWIGYPLIKLNFDQEKRNGNYRYSLIRLRDNAESIAFYQGEQREHTLLKQKFTAIMQNRWQIVLKMLGLDGFNTGVSEVAKLLPLILQAPRFFSGQVTLGDMHQTVQSFNRLMRALSFFRLFYEEFTLYQARLNRLAGFFMKLDELDKLPLTSYQPTHQQIRLINFGVNDSNGNPLLTNLNLQLSAGDSLLIQGKSGSGKTTLLKAMAGIYPFSTTGKIETIAHTLFLPQRPYMPQGTLYQAICYPNIQATLSEVKEVMQQCKLKKYLSHLHQDLDWQTILSPGELQRVAFMRILLTKPHAIFLDETTSALDEPTERWLYQLIKNALPEALLISVGHRSTLQQFHQQVLQLA</sequence>
<keyword evidence="7 8" id="KW-0472">Membrane</keyword>
<evidence type="ECO:0000256" key="6">
    <source>
        <dbReference type="ARBA" id="ARBA00022989"/>
    </source>
</evidence>
<dbReference type="InterPro" id="IPR027417">
    <property type="entry name" value="P-loop_NTPase"/>
</dbReference>
<dbReference type="PROSITE" id="PS50893">
    <property type="entry name" value="ABC_TRANSPORTER_2"/>
    <property type="match status" value="1"/>
</dbReference>
<feature type="transmembrane region" description="Helical" evidence="8">
    <location>
        <begin position="182"/>
        <end position="208"/>
    </location>
</feature>
<comment type="subcellular location">
    <subcellularLocation>
        <location evidence="1">Cell membrane</location>
        <topology evidence="1">Multi-pass membrane protein</topology>
    </subcellularLocation>
</comment>
<dbReference type="Gene3D" id="1.20.1560.10">
    <property type="entry name" value="ABC transporter type 1, transmembrane domain"/>
    <property type="match status" value="1"/>
</dbReference>
<evidence type="ECO:0000256" key="8">
    <source>
        <dbReference type="SAM" id="Phobius"/>
    </source>
</evidence>
<evidence type="ECO:0000259" key="10">
    <source>
        <dbReference type="PROSITE" id="PS50929"/>
    </source>
</evidence>
<feature type="transmembrane region" description="Helical" evidence="8">
    <location>
        <begin position="96"/>
        <end position="113"/>
    </location>
</feature>
<comment type="caution">
    <text evidence="11">The sequence shown here is derived from an EMBL/GenBank/DDBJ whole genome shotgun (WGS) entry which is preliminary data.</text>
</comment>
<evidence type="ECO:0000313" key="11">
    <source>
        <dbReference type="EMBL" id="MFC0308806.1"/>
    </source>
</evidence>
<keyword evidence="4" id="KW-0547">Nucleotide-binding</keyword>
<evidence type="ECO:0000256" key="2">
    <source>
        <dbReference type="ARBA" id="ARBA00022448"/>
    </source>
</evidence>
<gene>
    <name evidence="11" type="ORF">ACFFHK_03665</name>
</gene>
<feature type="domain" description="ABC transporter" evidence="9">
    <location>
        <begin position="390"/>
        <end position="581"/>
    </location>
</feature>
<dbReference type="Gene3D" id="3.40.50.300">
    <property type="entry name" value="P-loop containing nucleotide triphosphate hydrolases"/>
    <property type="match status" value="1"/>
</dbReference>
<dbReference type="InterPro" id="IPR036640">
    <property type="entry name" value="ABC1_TM_sf"/>
</dbReference>
<dbReference type="SMART" id="SM00382">
    <property type="entry name" value="AAA"/>
    <property type="match status" value="1"/>
</dbReference>
<keyword evidence="6 8" id="KW-1133">Transmembrane helix</keyword>
<keyword evidence="12" id="KW-1185">Reference proteome</keyword>
<accession>A0ABV6H0H0</accession>
<protein>
    <submittedName>
        <fullName evidence="11">ABC transporter ATP-binding protein/permease</fullName>
    </submittedName>
</protein>
<dbReference type="GO" id="GO:0005524">
    <property type="term" value="F:ATP binding"/>
    <property type="evidence" value="ECO:0007669"/>
    <property type="project" value="UniProtKB-KW"/>
</dbReference>
<dbReference type="CDD" id="cd03223">
    <property type="entry name" value="ABCD_peroxisomal_ALDP"/>
    <property type="match status" value="1"/>
</dbReference>
<dbReference type="PANTHER" id="PTHR11384">
    <property type="entry name" value="ATP-BINDING CASSETTE, SUB-FAMILY D MEMBER"/>
    <property type="match status" value="1"/>
</dbReference>
<dbReference type="Proteomes" id="UP001589767">
    <property type="component" value="Unassembled WGS sequence"/>
</dbReference>
<feature type="domain" description="ABC transmembrane type-1" evidence="10">
    <location>
        <begin position="58"/>
        <end position="357"/>
    </location>
</feature>
<dbReference type="InterPro" id="IPR003593">
    <property type="entry name" value="AAA+_ATPase"/>
</dbReference>
<evidence type="ECO:0000256" key="1">
    <source>
        <dbReference type="ARBA" id="ARBA00004651"/>
    </source>
</evidence>
<dbReference type="PANTHER" id="PTHR11384:SF59">
    <property type="entry name" value="LYSOSOMAL COBALAMIN TRANSPORTER ABCD4"/>
    <property type="match status" value="1"/>
</dbReference>
<dbReference type="EMBL" id="JBHLWB010000003">
    <property type="protein sequence ID" value="MFC0308806.1"/>
    <property type="molecule type" value="Genomic_DNA"/>
</dbReference>